<keyword evidence="3" id="KW-1185">Reference proteome</keyword>
<keyword evidence="1" id="KW-0472">Membrane</keyword>
<name>A0A844GH74_9NEIS</name>
<dbReference type="Proteomes" id="UP000446658">
    <property type="component" value="Unassembled WGS sequence"/>
</dbReference>
<protein>
    <submittedName>
        <fullName evidence="2">Uncharacterized protein</fullName>
    </submittedName>
</protein>
<accession>A0A844GH74</accession>
<organism evidence="2 3">
    <name type="scientific">Paludibacterium denitrificans</name>
    <dbReference type="NCBI Taxonomy" id="2675226"/>
    <lineage>
        <taxon>Bacteria</taxon>
        <taxon>Pseudomonadati</taxon>
        <taxon>Pseudomonadota</taxon>
        <taxon>Betaproteobacteria</taxon>
        <taxon>Neisseriales</taxon>
        <taxon>Chromobacteriaceae</taxon>
        <taxon>Paludibacterium</taxon>
    </lineage>
</organism>
<comment type="caution">
    <text evidence="2">The sequence shown here is derived from an EMBL/GenBank/DDBJ whole genome shotgun (WGS) entry which is preliminary data.</text>
</comment>
<evidence type="ECO:0000313" key="2">
    <source>
        <dbReference type="EMBL" id="MTD34237.1"/>
    </source>
</evidence>
<proteinExistence type="predicted"/>
<keyword evidence="1" id="KW-1133">Transmembrane helix</keyword>
<evidence type="ECO:0000256" key="1">
    <source>
        <dbReference type="SAM" id="Phobius"/>
    </source>
</evidence>
<sequence length="156" mass="17625">MNTHNARRISYKLTMFVMLLFGSTILLVVPNLLESFRRAQNSEPIGYTIGPINKPFWNELNETRSIVQIELNDISNSSIGTSSNILTNDAQLHFRTAMTKLPYSVRSLPALREIHAGIANDLELLQEGKGIIKELVAKQIINDINLMEKLIRSQGY</sequence>
<gene>
    <name evidence="2" type="ORF">GKE73_17970</name>
</gene>
<dbReference type="RefSeq" id="WP_230371687.1">
    <property type="nucleotide sequence ID" value="NZ_WLYX01000002.1"/>
</dbReference>
<feature type="transmembrane region" description="Helical" evidence="1">
    <location>
        <begin position="12"/>
        <end position="33"/>
    </location>
</feature>
<keyword evidence="1" id="KW-0812">Transmembrane</keyword>
<dbReference type="EMBL" id="WLYX01000002">
    <property type="protein sequence ID" value="MTD34237.1"/>
    <property type="molecule type" value="Genomic_DNA"/>
</dbReference>
<evidence type="ECO:0000313" key="3">
    <source>
        <dbReference type="Proteomes" id="UP000446658"/>
    </source>
</evidence>
<reference evidence="2 3" key="1">
    <citation type="submission" date="2019-11" db="EMBL/GenBank/DDBJ databases">
        <title>Draft genome sequence of Paludibacterium sp. dN18-1.</title>
        <authorList>
            <person name="Im W.-T."/>
        </authorList>
    </citation>
    <scope>NUCLEOTIDE SEQUENCE [LARGE SCALE GENOMIC DNA]</scope>
    <source>
        <strain evidence="3">dN 18-1</strain>
    </source>
</reference>
<dbReference type="AlphaFoldDB" id="A0A844GH74"/>